<dbReference type="RefSeq" id="WP_025581711.1">
    <property type="nucleotide sequence ID" value="NZ_CBCRZP010000058.1"/>
</dbReference>
<dbReference type="AlphaFoldDB" id="A0A375DRD1"/>
<reference evidence="2 3" key="1">
    <citation type="submission" date="2018-01" db="EMBL/GenBank/DDBJ databases">
        <authorList>
            <person name="Clerissi C."/>
        </authorList>
    </citation>
    <scope>NUCLEOTIDE SEQUENCE [LARGE SCALE GENOMIC DNA]</scope>
    <source>
        <strain evidence="2">Cupriavidus taiwanensis STM 6021</strain>
    </source>
</reference>
<dbReference type="SUPFAM" id="SSF53850">
    <property type="entry name" value="Periplasmic binding protein-like II"/>
    <property type="match status" value="1"/>
</dbReference>
<gene>
    <name evidence="2" type="ORF">CBM2594_B50131</name>
</gene>
<dbReference type="Proteomes" id="UP000257139">
    <property type="component" value="Chromosome CBM2594_b"/>
</dbReference>
<dbReference type="InterPro" id="IPR042100">
    <property type="entry name" value="Bug_dom1"/>
</dbReference>
<comment type="similarity">
    <text evidence="1">Belongs to the UPF0065 (bug) family.</text>
</comment>
<sequence length="330" mass="34090">MIHPCMRKAAAGLLLPLASATATIGAAQAADAGQYPEKAIRVIVPFPAGSGTDSSARFIGERITALTGKPVVVDNRPGANGFIAAKAVAGAPGDGYTMLVTTNTTHAANASLFKKLPYDPVKDFAPASLIVKSGLVLVVPADSPVRTLADLTALAKARQGALTFASGSSSTRIASELYKMLAGVQALHVPYKGVPLALTDLMGHQVDFMISDVSPAMPLIQGGKLRAVAVTTARRNPVLKDVPTMAESGLPGYEMVAWAAAFFPAGTPKPVVDRMSGLMRNGLTGPAAAEYFARSGGEPSPSTPEELAAFVRSETVKWAKVIKAAGIEPE</sequence>
<evidence type="ECO:0000313" key="2">
    <source>
        <dbReference type="EMBL" id="SPC22890.1"/>
    </source>
</evidence>
<evidence type="ECO:0008006" key="4">
    <source>
        <dbReference type="Google" id="ProtNLM"/>
    </source>
</evidence>
<protein>
    <recommendedName>
        <fullName evidence="4">Extra-cytoplasmic solute receptor</fullName>
    </recommendedName>
</protein>
<dbReference type="GeneID" id="29765332"/>
<evidence type="ECO:0000256" key="1">
    <source>
        <dbReference type="ARBA" id="ARBA00006987"/>
    </source>
</evidence>
<dbReference type="Pfam" id="PF03401">
    <property type="entry name" value="TctC"/>
    <property type="match status" value="1"/>
</dbReference>
<organism evidence="2 3">
    <name type="scientific">Cupriavidus taiwanensis</name>
    <dbReference type="NCBI Taxonomy" id="164546"/>
    <lineage>
        <taxon>Bacteria</taxon>
        <taxon>Pseudomonadati</taxon>
        <taxon>Pseudomonadota</taxon>
        <taxon>Betaproteobacteria</taxon>
        <taxon>Burkholderiales</taxon>
        <taxon>Burkholderiaceae</taxon>
        <taxon>Cupriavidus</taxon>
    </lineage>
</organism>
<name>A0A375DRD1_9BURK</name>
<evidence type="ECO:0000313" key="3">
    <source>
        <dbReference type="Proteomes" id="UP000257139"/>
    </source>
</evidence>
<dbReference type="Gene3D" id="3.40.190.10">
    <property type="entry name" value="Periplasmic binding protein-like II"/>
    <property type="match status" value="1"/>
</dbReference>
<dbReference type="PANTHER" id="PTHR42928:SF5">
    <property type="entry name" value="BLR1237 PROTEIN"/>
    <property type="match status" value="1"/>
</dbReference>
<dbReference type="EMBL" id="LT978514">
    <property type="protein sequence ID" value="SPC22890.1"/>
    <property type="molecule type" value="Genomic_DNA"/>
</dbReference>
<dbReference type="PANTHER" id="PTHR42928">
    <property type="entry name" value="TRICARBOXYLATE-BINDING PROTEIN"/>
    <property type="match status" value="1"/>
</dbReference>
<proteinExistence type="inferred from homology"/>
<dbReference type="CDD" id="cd07012">
    <property type="entry name" value="PBP2_Bug_TTT"/>
    <property type="match status" value="1"/>
</dbReference>
<dbReference type="PIRSF" id="PIRSF017082">
    <property type="entry name" value="YflP"/>
    <property type="match status" value="1"/>
</dbReference>
<accession>A0A375DRD1</accession>
<dbReference type="Gene3D" id="3.40.190.150">
    <property type="entry name" value="Bordetella uptake gene, domain 1"/>
    <property type="match status" value="1"/>
</dbReference>
<dbReference type="InterPro" id="IPR005064">
    <property type="entry name" value="BUG"/>
</dbReference>